<accession>A0A964BTC1</accession>
<dbReference type="SFLD" id="SFLDG01135">
    <property type="entry name" value="C1.5.6:_HAD__Beta-PGM__Phospha"/>
    <property type="match status" value="1"/>
</dbReference>
<dbReference type="GO" id="GO:0003824">
    <property type="term" value="F:catalytic activity"/>
    <property type="evidence" value="ECO:0007669"/>
    <property type="project" value="UniProtKB-ARBA"/>
</dbReference>
<comment type="cofactor">
    <cofactor evidence="1">
        <name>Mg(2+)</name>
        <dbReference type="ChEBI" id="CHEBI:18420"/>
    </cofactor>
</comment>
<keyword evidence="4" id="KW-0460">Magnesium</keyword>
<reference evidence="6" key="1">
    <citation type="journal article" date="2021" name="Antonie Van Leeuwenhoek">
        <title>Draft genome and description of Waterburya agarophytonicola gen. nov. sp. nov. (Pleurocapsales, Cyanobacteria): a seaweed symbiont.</title>
        <authorList>
            <person name="Bonthond G."/>
            <person name="Shalygin S."/>
            <person name="Bayer T."/>
            <person name="Weinberger F."/>
        </authorList>
    </citation>
    <scope>NUCLEOTIDE SEQUENCE</scope>
    <source>
        <strain evidence="6">KI4</strain>
    </source>
</reference>
<evidence type="ECO:0000313" key="7">
    <source>
        <dbReference type="Proteomes" id="UP000729733"/>
    </source>
</evidence>
<dbReference type="Gene3D" id="3.40.50.1000">
    <property type="entry name" value="HAD superfamily/HAD-like"/>
    <property type="match status" value="1"/>
</dbReference>
<dbReference type="RefSeq" id="WP_229642213.1">
    <property type="nucleotide sequence ID" value="NZ_JADWDC010000068.1"/>
</dbReference>
<dbReference type="SFLD" id="SFLDG01129">
    <property type="entry name" value="C1.5:_HAD__Beta-PGM__Phosphata"/>
    <property type="match status" value="1"/>
</dbReference>
<evidence type="ECO:0000256" key="2">
    <source>
        <dbReference type="ARBA" id="ARBA00006171"/>
    </source>
</evidence>
<sequence>MLEAILFDLDGTLADTDSIHFAVWQDILIRFNLDIDRAFYQQRISGRTNSKIIKDIIPQLTLEEAWKLATEKEETYRRVANSLKPTPGLDKLLRLTDDVVIKRAVVTNAPVDNAVYMLKVLHLTDTFPTVIMAKDAPPGKPDPAPYQLALSRLGMIEPAKAIAFEDSAAGIHSAVGAGIYTIGITSSHPSADLISAGANMTIKDFNSPKLWQLLNYLVTDNKAQRL</sequence>
<dbReference type="Pfam" id="PF13419">
    <property type="entry name" value="HAD_2"/>
    <property type="match status" value="1"/>
</dbReference>
<dbReference type="InterPro" id="IPR036412">
    <property type="entry name" value="HAD-like_sf"/>
</dbReference>
<dbReference type="AlphaFoldDB" id="A0A964BTC1"/>
<evidence type="ECO:0000313" key="6">
    <source>
        <dbReference type="EMBL" id="MCC0179115.1"/>
    </source>
</evidence>
<dbReference type="InterPro" id="IPR023214">
    <property type="entry name" value="HAD_sf"/>
</dbReference>
<organism evidence="6 7">
    <name type="scientific">Waterburya agarophytonicola KI4</name>
    <dbReference type="NCBI Taxonomy" id="2874699"/>
    <lineage>
        <taxon>Bacteria</taxon>
        <taxon>Bacillati</taxon>
        <taxon>Cyanobacteriota</taxon>
        <taxon>Cyanophyceae</taxon>
        <taxon>Pleurocapsales</taxon>
        <taxon>Hyellaceae</taxon>
        <taxon>Waterburya</taxon>
        <taxon>Waterburya agarophytonicola</taxon>
    </lineage>
</organism>
<dbReference type="GO" id="GO:0046872">
    <property type="term" value="F:metal ion binding"/>
    <property type="evidence" value="ECO:0007669"/>
    <property type="project" value="UniProtKB-KW"/>
</dbReference>
<keyword evidence="3" id="KW-0479">Metal-binding</keyword>
<dbReference type="EMBL" id="JADWDC010000068">
    <property type="protein sequence ID" value="MCC0179115.1"/>
    <property type="molecule type" value="Genomic_DNA"/>
</dbReference>
<dbReference type="CDD" id="cd07505">
    <property type="entry name" value="HAD_BPGM-like"/>
    <property type="match status" value="1"/>
</dbReference>
<keyword evidence="7" id="KW-1185">Reference proteome</keyword>
<dbReference type="PANTHER" id="PTHR46193:SF18">
    <property type="entry name" value="HEXITOL PHOSPHATASE B"/>
    <property type="match status" value="1"/>
</dbReference>
<dbReference type="InterPro" id="IPR023198">
    <property type="entry name" value="PGP-like_dom2"/>
</dbReference>
<evidence type="ECO:0000256" key="3">
    <source>
        <dbReference type="ARBA" id="ARBA00022723"/>
    </source>
</evidence>
<evidence type="ECO:0000256" key="1">
    <source>
        <dbReference type="ARBA" id="ARBA00001946"/>
    </source>
</evidence>
<dbReference type="Gene3D" id="1.10.150.240">
    <property type="entry name" value="Putative phosphatase, domain 2"/>
    <property type="match status" value="1"/>
</dbReference>
<evidence type="ECO:0000256" key="5">
    <source>
        <dbReference type="ARBA" id="ARBA00023277"/>
    </source>
</evidence>
<keyword evidence="5" id="KW-0119">Carbohydrate metabolism</keyword>
<gene>
    <name evidence="6" type="ORF">I4641_19280</name>
</gene>
<protein>
    <submittedName>
        <fullName evidence="6">HAD family phosphatase</fullName>
    </submittedName>
</protein>
<comment type="caution">
    <text evidence="6">The sequence shown here is derived from an EMBL/GenBank/DDBJ whole genome shotgun (WGS) entry which is preliminary data.</text>
</comment>
<dbReference type="InterPro" id="IPR041492">
    <property type="entry name" value="HAD_2"/>
</dbReference>
<dbReference type="SFLD" id="SFLDS00003">
    <property type="entry name" value="Haloacid_Dehalogenase"/>
    <property type="match status" value="1"/>
</dbReference>
<dbReference type="PANTHER" id="PTHR46193">
    <property type="entry name" value="6-PHOSPHOGLUCONATE PHOSPHATASE"/>
    <property type="match status" value="1"/>
</dbReference>
<dbReference type="InterPro" id="IPR006439">
    <property type="entry name" value="HAD-SF_hydro_IA"/>
</dbReference>
<evidence type="ECO:0000256" key="4">
    <source>
        <dbReference type="ARBA" id="ARBA00022842"/>
    </source>
</evidence>
<dbReference type="SUPFAM" id="SSF56784">
    <property type="entry name" value="HAD-like"/>
    <property type="match status" value="1"/>
</dbReference>
<dbReference type="InterPro" id="IPR051600">
    <property type="entry name" value="Beta-PGM-like"/>
</dbReference>
<dbReference type="Proteomes" id="UP000729733">
    <property type="component" value="Unassembled WGS sequence"/>
</dbReference>
<comment type="similarity">
    <text evidence="2">Belongs to the HAD-like hydrolase superfamily. CbbY/CbbZ/Gph/YieH family.</text>
</comment>
<name>A0A964BTC1_9CYAN</name>
<dbReference type="NCBIfam" id="TIGR01509">
    <property type="entry name" value="HAD-SF-IA-v3"/>
    <property type="match status" value="1"/>
</dbReference>
<proteinExistence type="inferred from homology"/>